<reference evidence="2" key="1">
    <citation type="submission" date="2021-01" db="EMBL/GenBank/DDBJ databases">
        <authorList>
            <consortium name="Genoscope - CEA"/>
            <person name="William W."/>
        </authorList>
    </citation>
    <scope>NUCLEOTIDE SEQUENCE</scope>
</reference>
<keyword evidence="3" id="KW-1185">Reference proteome</keyword>
<organism evidence="2 3">
    <name type="scientific">Paramecium octaurelia</name>
    <dbReference type="NCBI Taxonomy" id="43137"/>
    <lineage>
        <taxon>Eukaryota</taxon>
        <taxon>Sar</taxon>
        <taxon>Alveolata</taxon>
        <taxon>Ciliophora</taxon>
        <taxon>Intramacronucleata</taxon>
        <taxon>Oligohymenophorea</taxon>
        <taxon>Peniculida</taxon>
        <taxon>Parameciidae</taxon>
        <taxon>Paramecium</taxon>
    </lineage>
</organism>
<dbReference type="OMA" id="HETINCI"/>
<accession>A0A8S1Y0V2</accession>
<dbReference type="OrthoDB" id="10475182at2759"/>
<keyword evidence="1" id="KW-0175">Coiled coil</keyword>
<proteinExistence type="predicted"/>
<comment type="caution">
    <text evidence="2">The sequence shown here is derived from an EMBL/GenBank/DDBJ whole genome shotgun (WGS) entry which is preliminary data.</text>
</comment>
<dbReference type="AlphaFoldDB" id="A0A8S1Y0V2"/>
<protein>
    <submittedName>
        <fullName evidence="2">Uncharacterized protein</fullName>
    </submittedName>
</protein>
<name>A0A8S1Y0V2_PAROT</name>
<dbReference type="EMBL" id="CAJJDP010000141">
    <property type="protein sequence ID" value="CAD8207346.1"/>
    <property type="molecule type" value="Genomic_DNA"/>
</dbReference>
<evidence type="ECO:0000256" key="1">
    <source>
        <dbReference type="SAM" id="Coils"/>
    </source>
</evidence>
<dbReference type="Proteomes" id="UP000683925">
    <property type="component" value="Unassembled WGS sequence"/>
</dbReference>
<evidence type="ECO:0000313" key="3">
    <source>
        <dbReference type="Proteomes" id="UP000683925"/>
    </source>
</evidence>
<gene>
    <name evidence="2" type="ORF">POCTA_138.1.T1400184</name>
</gene>
<evidence type="ECO:0000313" key="2">
    <source>
        <dbReference type="EMBL" id="CAD8207346.1"/>
    </source>
</evidence>
<sequence length="691" mass="82078">MQPLIIFLGECNSKKDSLFQLLPNEFNEIVFENLKIKERIDSNGSKLLLINFPEEKEISQAFSSLLTLSQYFRITQIVFCLHYHQTIIQKVENIQKRFNQELILEVENISTFIISNSPSSSQIKNSRIYQFQEIDEINKKNIIRIFDDICSQNNYYSQIFLENKILSQQNESLRQRANILQKQFKDEFLSIYGETNLATQLEAKLQKLLSGEVQPQIKPSNEIYNNDIKLNQIILYSNAIQQLCYLKHIQNQYPPEFLGKWFSNYFYCSNCKVLYKKEGDKSILYDLSLFSLGQNENDNKIKNQKDKCFRCQYQLTQRILTILPIIEKIYFLKQIKNYLKIKEQHIEANKLYTQESKLQIKKKEDYIAILLLSDEEELKQFVMKKLHDDKNFKESNQFKEGHILNDSFYLIDTPIFSFDEDSDELESIYSNYINANPIHFIIFCLKLQRSSLIKERLLMMLKKFPNINRQAFSAFIIDQNNDNSEKQSCEYESINSIKRLIPQAALIQNSNTSMDVIKKISDFIVKVDKQKPISFQQTIFYKSDNDSDKNKIEESLKLISENIKVQFKKSCEQELKDEEARQMDKQQQQKNLLQKKSSMTIQFQEKQKELTDIIISIKQQLNTEESNYKNALEVLNNQLSQIEMDLFYSRFNIKEKKTQLDQMESEKIKKNYQYHNLTINQNRRTENRGFY</sequence>
<feature type="coiled-coil region" evidence="1">
    <location>
        <begin position="568"/>
        <end position="645"/>
    </location>
</feature>